<evidence type="ECO:0000313" key="3">
    <source>
        <dbReference type="Proteomes" id="UP000323242"/>
    </source>
</evidence>
<evidence type="ECO:0000256" key="1">
    <source>
        <dbReference type="SAM" id="MobiDB-lite"/>
    </source>
</evidence>
<reference evidence="2 3" key="1">
    <citation type="submission" date="2019-08" db="EMBL/GenBank/DDBJ databases">
        <title>Draft genome for granaticin producer strain Streptomyces parvus C05.</title>
        <authorList>
            <person name="Gonzalez-Pimentel J.L."/>
        </authorList>
    </citation>
    <scope>NUCLEOTIDE SEQUENCE [LARGE SCALE GENOMIC DNA]</scope>
    <source>
        <strain evidence="2 3">C05</strain>
    </source>
</reference>
<feature type="region of interest" description="Disordered" evidence="1">
    <location>
        <begin position="39"/>
        <end position="62"/>
    </location>
</feature>
<dbReference type="AlphaFoldDB" id="A0A5D4JIY2"/>
<gene>
    <name evidence="2" type="ORF">FY004_09805</name>
</gene>
<dbReference type="RefSeq" id="WP_073224383.1">
    <property type="nucleotide sequence ID" value="NZ_VSZQ01000039.1"/>
</dbReference>
<sequence length="62" mass="6950">MEIFGVVAVLVLLLVPSLQKLLNSVAYRNRARGRAEIIRARHSAQLQTPPDERKKGKAKSRV</sequence>
<evidence type="ECO:0000313" key="2">
    <source>
        <dbReference type="EMBL" id="TYR64786.1"/>
    </source>
</evidence>
<dbReference type="Proteomes" id="UP000323242">
    <property type="component" value="Unassembled WGS sequence"/>
</dbReference>
<comment type="caution">
    <text evidence="2">The sequence shown here is derived from an EMBL/GenBank/DDBJ whole genome shotgun (WGS) entry which is preliminary data.</text>
</comment>
<name>A0A5D4JIY2_9ACTN</name>
<protein>
    <submittedName>
        <fullName evidence="2">Uncharacterized protein</fullName>
    </submittedName>
</protein>
<dbReference type="EMBL" id="VSZQ01000039">
    <property type="protein sequence ID" value="TYR64786.1"/>
    <property type="molecule type" value="Genomic_DNA"/>
</dbReference>
<keyword evidence="3" id="KW-1185">Reference proteome</keyword>
<organism evidence="2 3">
    <name type="scientific">Streptomyces parvus</name>
    <dbReference type="NCBI Taxonomy" id="66428"/>
    <lineage>
        <taxon>Bacteria</taxon>
        <taxon>Bacillati</taxon>
        <taxon>Actinomycetota</taxon>
        <taxon>Actinomycetes</taxon>
        <taxon>Kitasatosporales</taxon>
        <taxon>Streptomycetaceae</taxon>
        <taxon>Streptomyces</taxon>
    </lineage>
</organism>
<proteinExistence type="predicted"/>
<accession>A0A5D4JIY2</accession>